<feature type="non-terminal residue" evidence="1">
    <location>
        <position position="58"/>
    </location>
</feature>
<sequence>MSSINNPTKRRLLVTGTYTGDNGDNRQITTGFKCSLVICICTEPIRPEARVIFIPNIV</sequence>
<comment type="caution">
    <text evidence="1">The sequence shown here is derived from an EMBL/GenBank/DDBJ whole genome shotgun (WGS) entry which is preliminary data.</text>
</comment>
<dbReference type="AlphaFoldDB" id="X1PIN8"/>
<name>X1PIN8_9ZZZZ</name>
<protein>
    <submittedName>
        <fullName evidence="1">Uncharacterized protein</fullName>
    </submittedName>
</protein>
<accession>X1PIN8</accession>
<proteinExistence type="predicted"/>
<reference evidence="1" key="1">
    <citation type="journal article" date="2014" name="Front. Microbiol.">
        <title>High frequency of phylogenetically diverse reductive dehalogenase-homologous genes in deep subseafloor sedimentary metagenomes.</title>
        <authorList>
            <person name="Kawai M."/>
            <person name="Futagami T."/>
            <person name="Toyoda A."/>
            <person name="Takaki Y."/>
            <person name="Nishi S."/>
            <person name="Hori S."/>
            <person name="Arai W."/>
            <person name="Tsubouchi T."/>
            <person name="Morono Y."/>
            <person name="Uchiyama I."/>
            <person name="Ito T."/>
            <person name="Fujiyama A."/>
            <person name="Inagaki F."/>
            <person name="Takami H."/>
        </authorList>
    </citation>
    <scope>NUCLEOTIDE SEQUENCE</scope>
    <source>
        <strain evidence="1">Expedition CK06-06</strain>
    </source>
</reference>
<evidence type="ECO:0000313" key="1">
    <source>
        <dbReference type="EMBL" id="GAI55708.1"/>
    </source>
</evidence>
<organism evidence="1">
    <name type="scientific">marine sediment metagenome</name>
    <dbReference type="NCBI Taxonomy" id="412755"/>
    <lineage>
        <taxon>unclassified sequences</taxon>
        <taxon>metagenomes</taxon>
        <taxon>ecological metagenomes</taxon>
    </lineage>
</organism>
<gene>
    <name evidence="1" type="ORF">S06H3_58554</name>
</gene>
<dbReference type="EMBL" id="BARV01037923">
    <property type="protein sequence ID" value="GAI55708.1"/>
    <property type="molecule type" value="Genomic_DNA"/>
</dbReference>